<dbReference type="Proteomes" id="UP001281761">
    <property type="component" value="Unassembled WGS sequence"/>
</dbReference>
<feature type="compositionally biased region" description="Polar residues" evidence="1">
    <location>
        <begin position="179"/>
        <end position="189"/>
    </location>
</feature>
<feature type="region of interest" description="Disordered" evidence="1">
    <location>
        <begin position="177"/>
        <end position="207"/>
    </location>
</feature>
<keyword evidence="2" id="KW-0812">Transmembrane</keyword>
<evidence type="ECO:0000313" key="4">
    <source>
        <dbReference type="Proteomes" id="UP001281761"/>
    </source>
</evidence>
<feature type="transmembrane region" description="Helical" evidence="2">
    <location>
        <begin position="57"/>
        <end position="75"/>
    </location>
</feature>
<evidence type="ECO:0000256" key="2">
    <source>
        <dbReference type="SAM" id="Phobius"/>
    </source>
</evidence>
<proteinExistence type="predicted"/>
<evidence type="ECO:0000256" key="1">
    <source>
        <dbReference type="SAM" id="MobiDB-lite"/>
    </source>
</evidence>
<keyword evidence="2" id="KW-0472">Membrane</keyword>
<reference evidence="3 4" key="1">
    <citation type="journal article" date="2022" name="bioRxiv">
        <title>Genomics of Preaxostyla Flagellates Illuminates Evolutionary Transitions and the Path Towards Mitochondrial Loss.</title>
        <authorList>
            <person name="Novak L.V.F."/>
            <person name="Treitli S.C."/>
            <person name="Pyrih J."/>
            <person name="Halakuc P."/>
            <person name="Pipaliya S.V."/>
            <person name="Vacek V."/>
            <person name="Brzon O."/>
            <person name="Soukal P."/>
            <person name="Eme L."/>
            <person name="Dacks J.B."/>
            <person name="Karnkowska A."/>
            <person name="Elias M."/>
            <person name="Hampl V."/>
        </authorList>
    </citation>
    <scope>NUCLEOTIDE SEQUENCE [LARGE SCALE GENOMIC DNA]</scope>
    <source>
        <strain evidence="3">NAU3</strain>
        <tissue evidence="3">Gut</tissue>
    </source>
</reference>
<keyword evidence="4" id="KW-1185">Reference proteome</keyword>
<sequence length="207" mass="23393">MGTAGQLVGGLVTSSIFLIVSCLANITAIVFYFLAFRNYEKAGTMYKRGKFIQTCGAMIYGAFKLIFWFIVVIGFPHYGSFVHTVDLLAFVAFAIGSLLCLIAVNKHKKRLLFGQILELTYLGVHFVVLISTFISKYTIQFERVMEILNFLFVAFSIVMGSFLSFELFQRYSNEEKINRQSQMGHNDSSAFDPKDEPTEEPVAEHSE</sequence>
<organism evidence="3 4">
    <name type="scientific">Blattamonas nauphoetae</name>
    <dbReference type="NCBI Taxonomy" id="2049346"/>
    <lineage>
        <taxon>Eukaryota</taxon>
        <taxon>Metamonada</taxon>
        <taxon>Preaxostyla</taxon>
        <taxon>Oxymonadida</taxon>
        <taxon>Blattamonas</taxon>
    </lineage>
</organism>
<feature type="transmembrane region" description="Helical" evidence="2">
    <location>
        <begin position="147"/>
        <end position="168"/>
    </location>
</feature>
<gene>
    <name evidence="3" type="ORF">BLNAU_18622</name>
</gene>
<feature type="transmembrane region" description="Helical" evidence="2">
    <location>
        <begin position="87"/>
        <end position="104"/>
    </location>
</feature>
<feature type="compositionally biased region" description="Basic and acidic residues" evidence="1">
    <location>
        <begin position="192"/>
        <end position="207"/>
    </location>
</feature>
<evidence type="ECO:0000313" key="3">
    <source>
        <dbReference type="EMBL" id="KAK2946457.1"/>
    </source>
</evidence>
<accession>A0ABQ9X3W1</accession>
<comment type="caution">
    <text evidence="3">The sequence shown here is derived from an EMBL/GenBank/DDBJ whole genome shotgun (WGS) entry which is preliminary data.</text>
</comment>
<feature type="transmembrane region" description="Helical" evidence="2">
    <location>
        <begin position="16"/>
        <end position="36"/>
    </location>
</feature>
<keyword evidence="2" id="KW-1133">Transmembrane helix</keyword>
<protein>
    <submittedName>
        <fullName evidence="3">Uncharacterized protein</fullName>
    </submittedName>
</protein>
<name>A0ABQ9X3W1_9EUKA</name>
<feature type="transmembrane region" description="Helical" evidence="2">
    <location>
        <begin position="116"/>
        <end position="135"/>
    </location>
</feature>
<dbReference type="EMBL" id="JARBJD010000228">
    <property type="protein sequence ID" value="KAK2946457.1"/>
    <property type="molecule type" value="Genomic_DNA"/>
</dbReference>